<sequence length="116" mass="13350">MIEADRVRVLKNEPEWITVPSASGVGQSIARCPKCWIAVWSIYPGLGHDKKLLRIVRVGTLDKPDLFPPDIHIWTAEKQPWIVLQQDVPAFKDGTYDRKEVWSQEALDRGKEVFRL</sequence>
<keyword evidence="3" id="KW-0862">Zinc</keyword>
<evidence type="ECO:0000256" key="3">
    <source>
        <dbReference type="ARBA" id="ARBA00022833"/>
    </source>
</evidence>
<comment type="similarity">
    <text evidence="1">Belongs to the Gfa family.</text>
</comment>
<dbReference type="OrthoDB" id="406544at2759"/>
<evidence type="ECO:0000256" key="1">
    <source>
        <dbReference type="ARBA" id="ARBA00005495"/>
    </source>
</evidence>
<evidence type="ECO:0000259" key="4">
    <source>
        <dbReference type="Pfam" id="PF04828"/>
    </source>
</evidence>
<dbReference type="AlphaFoldDB" id="W9YIM9"/>
<dbReference type="RefSeq" id="XP_007730927.1">
    <property type="nucleotide sequence ID" value="XM_007732737.1"/>
</dbReference>
<dbReference type="Proteomes" id="UP000019478">
    <property type="component" value="Unassembled WGS sequence"/>
</dbReference>
<dbReference type="GO" id="GO:0016846">
    <property type="term" value="F:carbon-sulfur lyase activity"/>
    <property type="evidence" value="ECO:0007669"/>
    <property type="project" value="InterPro"/>
</dbReference>
<dbReference type="GO" id="GO:0046872">
    <property type="term" value="F:metal ion binding"/>
    <property type="evidence" value="ECO:0007669"/>
    <property type="project" value="UniProtKB-KW"/>
</dbReference>
<dbReference type="Pfam" id="PF04828">
    <property type="entry name" value="GFA"/>
    <property type="match status" value="1"/>
</dbReference>
<dbReference type="InterPro" id="IPR011057">
    <property type="entry name" value="Mss4-like_sf"/>
</dbReference>
<name>W9YIM9_9EURO</name>
<dbReference type="SUPFAM" id="SSF51316">
    <property type="entry name" value="Mss4-like"/>
    <property type="match status" value="1"/>
</dbReference>
<dbReference type="Gene3D" id="3.90.1590.10">
    <property type="entry name" value="glutathione-dependent formaldehyde- activating enzyme (gfa)"/>
    <property type="match status" value="1"/>
</dbReference>
<organism evidence="5 6">
    <name type="scientific">Capronia epimyces CBS 606.96</name>
    <dbReference type="NCBI Taxonomy" id="1182542"/>
    <lineage>
        <taxon>Eukaryota</taxon>
        <taxon>Fungi</taxon>
        <taxon>Dikarya</taxon>
        <taxon>Ascomycota</taxon>
        <taxon>Pezizomycotina</taxon>
        <taxon>Eurotiomycetes</taxon>
        <taxon>Chaetothyriomycetidae</taxon>
        <taxon>Chaetothyriales</taxon>
        <taxon>Herpotrichiellaceae</taxon>
        <taxon>Capronia</taxon>
    </lineage>
</organism>
<dbReference type="InterPro" id="IPR006913">
    <property type="entry name" value="CENP-V/GFA"/>
</dbReference>
<evidence type="ECO:0000256" key="2">
    <source>
        <dbReference type="ARBA" id="ARBA00022723"/>
    </source>
</evidence>
<protein>
    <recommendedName>
        <fullName evidence="4">CENP-V/GFA domain-containing protein</fullName>
    </recommendedName>
</protein>
<comment type="caution">
    <text evidence="5">The sequence shown here is derived from an EMBL/GenBank/DDBJ whole genome shotgun (WGS) entry which is preliminary data.</text>
</comment>
<keyword evidence="6" id="KW-1185">Reference proteome</keyword>
<dbReference type="STRING" id="1182542.W9YIM9"/>
<evidence type="ECO:0000313" key="6">
    <source>
        <dbReference type="Proteomes" id="UP000019478"/>
    </source>
</evidence>
<feature type="domain" description="CENP-V/GFA" evidence="4">
    <location>
        <begin position="2"/>
        <end position="76"/>
    </location>
</feature>
<reference evidence="5 6" key="1">
    <citation type="submission" date="2013-03" db="EMBL/GenBank/DDBJ databases">
        <title>The Genome Sequence of Capronia epimyces CBS 606.96.</title>
        <authorList>
            <consortium name="The Broad Institute Genomics Platform"/>
            <person name="Cuomo C."/>
            <person name="de Hoog S."/>
            <person name="Gorbushina A."/>
            <person name="Walker B."/>
            <person name="Young S.K."/>
            <person name="Zeng Q."/>
            <person name="Gargeya S."/>
            <person name="Fitzgerald M."/>
            <person name="Haas B."/>
            <person name="Abouelleil A."/>
            <person name="Allen A.W."/>
            <person name="Alvarado L."/>
            <person name="Arachchi H.M."/>
            <person name="Berlin A.M."/>
            <person name="Chapman S.B."/>
            <person name="Gainer-Dewar J."/>
            <person name="Goldberg J."/>
            <person name="Griggs A."/>
            <person name="Gujja S."/>
            <person name="Hansen M."/>
            <person name="Howarth C."/>
            <person name="Imamovic A."/>
            <person name="Ireland A."/>
            <person name="Larimer J."/>
            <person name="McCowan C."/>
            <person name="Murphy C."/>
            <person name="Pearson M."/>
            <person name="Poon T.W."/>
            <person name="Priest M."/>
            <person name="Roberts A."/>
            <person name="Saif S."/>
            <person name="Shea T."/>
            <person name="Sisk P."/>
            <person name="Sykes S."/>
            <person name="Wortman J."/>
            <person name="Nusbaum C."/>
            <person name="Birren B."/>
        </authorList>
    </citation>
    <scope>NUCLEOTIDE SEQUENCE [LARGE SCALE GENOMIC DNA]</scope>
    <source>
        <strain evidence="5 6">CBS 606.96</strain>
    </source>
</reference>
<evidence type="ECO:0000313" key="5">
    <source>
        <dbReference type="EMBL" id="EXJ89530.1"/>
    </source>
</evidence>
<gene>
    <name evidence="5" type="ORF">A1O3_02597</name>
</gene>
<dbReference type="GeneID" id="19166727"/>
<proteinExistence type="inferred from homology"/>
<accession>W9YIM9</accession>
<keyword evidence="2" id="KW-0479">Metal-binding</keyword>
<dbReference type="HOGENOM" id="CLU_055491_6_1_1"/>
<dbReference type="EMBL" id="AMGY01000002">
    <property type="protein sequence ID" value="EXJ89530.1"/>
    <property type="molecule type" value="Genomic_DNA"/>
</dbReference>